<keyword evidence="2" id="KW-0238">DNA-binding</keyword>
<dbReference type="InterPro" id="IPR002145">
    <property type="entry name" value="CopG"/>
</dbReference>
<dbReference type="GO" id="GO:0003677">
    <property type="term" value="F:DNA binding"/>
    <property type="evidence" value="ECO:0007669"/>
    <property type="project" value="UniProtKB-KW"/>
</dbReference>
<reference evidence="2 3" key="1">
    <citation type="journal article" date="2011" name="PLoS ONE">
        <title>The complete genome sequence of Thermoproteus tenax: a physiologically versatile member of the Crenarchaeota.</title>
        <authorList>
            <person name="Siebers B."/>
            <person name="Zaparty M."/>
            <person name="Raddatz G."/>
            <person name="Tjaden B."/>
            <person name="Albers S.V."/>
            <person name="Bell S.D."/>
            <person name="Blombach F."/>
            <person name="Kletzin A."/>
            <person name="Kyrpides N."/>
            <person name="Lanz C."/>
            <person name="Plagens A."/>
            <person name="Rampp M."/>
            <person name="Rosinus A."/>
            <person name="von Jan M."/>
            <person name="Makarova K.S."/>
            <person name="Klenk H.P."/>
            <person name="Schuster S.C."/>
            <person name="Hensel R."/>
        </authorList>
    </citation>
    <scope>NUCLEOTIDE SEQUENCE [LARGE SCALE GENOMIC DNA]</scope>
    <source>
        <strain evidence="3">ATCC 35583 / DSM 2078 / JCM 9277 / NBRC 100435 / Kra 1</strain>
    </source>
</reference>
<keyword evidence="3" id="KW-1185">Reference proteome</keyword>
<dbReference type="Proteomes" id="UP000002654">
    <property type="component" value="Chromosome"/>
</dbReference>
<proteinExistence type="predicted"/>
<dbReference type="PaxDb" id="768679-TTX_1766"/>
<dbReference type="InterPro" id="IPR010985">
    <property type="entry name" value="Ribbon_hlx_hlx"/>
</dbReference>
<sequence length="81" mass="9548">MLVIGETNGSIKIKPKRIHMENKRRLILISVKLSENTVRKVDLLVTKGIFIDRSEAIRAALEQYFQGTARRWLEMYYKRRG</sequence>
<dbReference type="InterPro" id="IPR013321">
    <property type="entry name" value="Arc_rbn_hlx_hlx"/>
</dbReference>
<protein>
    <submittedName>
        <fullName evidence="2">CopG/MetJ DNA-binding domain</fullName>
    </submittedName>
</protein>
<dbReference type="AlphaFoldDB" id="G4RLE1"/>
<dbReference type="SUPFAM" id="SSF47598">
    <property type="entry name" value="Ribbon-helix-helix"/>
    <property type="match status" value="1"/>
</dbReference>
<evidence type="ECO:0000259" key="1">
    <source>
        <dbReference type="Pfam" id="PF01402"/>
    </source>
</evidence>
<dbReference type="CDD" id="cd22231">
    <property type="entry name" value="RHH_NikR_HicB-like"/>
    <property type="match status" value="1"/>
</dbReference>
<dbReference type="Gene3D" id="1.10.1220.10">
    <property type="entry name" value="Met repressor-like"/>
    <property type="match status" value="1"/>
</dbReference>
<dbReference type="EMBL" id="FN869859">
    <property type="protein sequence ID" value="CCC82386.1"/>
    <property type="molecule type" value="Genomic_DNA"/>
</dbReference>
<dbReference type="HOGENOM" id="CLU_2565940_0_0_2"/>
<dbReference type="eggNOG" id="arCOG01009">
    <property type="taxonomic scope" value="Archaea"/>
</dbReference>
<evidence type="ECO:0000313" key="2">
    <source>
        <dbReference type="EMBL" id="CCC82386.1"/>
    </source>
</evidence>
<feature type="domain" description="Ribbon-helix-helix protein CopG" evidence="1">
    <location>
        <begin position="29"/>
        <end position="64"/>
    </location>
</feature>
<gene>
    <name evidence="2" type="ordered locus">TTX_1766</name>
</gene>
<organism evidence="2 3">
    <name type="scientific">Thermoproteus tenax (strain ATCC 35583 / DSM 2078 / JCM 9277 / NBRC 100435 / Kra 1)</name>
    <dbReference type="NCBI Taxonomy" id="768679"/>
    <lineage>
        <taxon>Archaea</taxon>
        <taxon>Thermoproteota</taxon>
        <taxon>Thermoprotei</taxon>
        <taxon>Thermoproteales</taxon>
        <taxon>Thermoproteaceae</taxon>
        <taxon>Thermoproteus</taxon>
    </lineage>
</organism>
<name>G4RLE1_THETK</name>
<accession>G4RLE1</accession>
<dbReference type="KEGG" id="ttn:TTX_1766"/>
<dbReference type="STRING" id="768679.TTX_1766"/>
<evidence type="ECO:0000313" key="3">
    <source>
        <dbReference type="Proteomes" id="UP000002654"/>
    </source>
</evidence>
<dbReference type="Pfam" id="PF01402">
    <property type="entry name" value="RHH_1"/>
    <property type="match status" value="1"/>
</dbReference>
<dbReference type="PATRIC" id="fig|768679.9.peg.1787"/>
<dbReference type="GO" id="GO:0006355">
    <property type="term" value="P:regulation of DNA-templated transcription"/>
    <property type="evidence" value="ECO:0007669"/>
    <property type="project" value="InterPro"/>
</dbReference>